<accession>A0A8C5AUQ4</accession>
<feature type="compositionally biased region" description="Low complexity" evidence="13">
    <location>
        <begin position="447"/>
        <end position="466"/>
    </location>
</feature>
<feature type="compositionally biased region" description="Polar residues" evidence="13">
    <location>
        <begin position="508"/>
        <end position="526"/>
    </location>
</feature>
<dbReference type="PROSITE" id="PS50086">
    <property type="entry name" value="TBC_RABGAP"/>
    <property type="match status" value="1"/>
</dbReference>
<evidence type="ECO:0000256" key="8">
    <source>
        <dbReference type="ARBA" id="ARBA00023006"/>
    </source>
</evidence>
<evidence type="ECO:0000256" key="4">
    <source>
        <dbReference type="ARBA" id="ARBA00022468"/>
    </source>
</evidence>
<dbReference type="SUPFAM" id="SSF47923">
    <property type="entry name" value="Ypt/Rab-GAP domain of gyp1p"/>
    <property type="match status" value="2"/>
</dbReference>
<evidence type="ECO:0000256" key="2">
    <source>
        <dbReference type="ARBA" id="ARBA00004608"/>
    </source>
</evidence>
<evidence type="ECO:0000313" key="16">
    <source>
        <dbReference type="Proteomes" id="UP000694546"/>
    </source>
</evidence>
<comment type="subcellular location">
    <subcellularLocation>
        <location evidence="1">Cytoplasmic vesicle</location>
        <location evidence="1">Autophagosome</location>
    </subcellularLocation>
    <subcellularLocation>
        <location evidence="2">Endosome membrane</location>
    </subcellularLocation>
</comment>
<dbReference type="GO" id="GO:0005096">
    <property type="term" value="F:GTPase activator activity"/>
    <property type="evidence" value="ECO:0007669"/>
    <property type="project" value="UniProtKB-KW"/>
</dbReference>
<keyword evidence="16" id="KW-1185">Reference proteome</keyword>
<feature type="compositionally biased region" description="Basic and acidic residues" evidence="13">
    <location>
        <begin position="710"/>
        <end position="723"/>
    </location>
</feature>
<feature type="region of interest" description="Disordered" evidence="13">
    <location>
        <begin position="672"/>
        <end position="723"/>
    </location>
</feature>
<organism evidence="15 16">
    <name type="scientific">Gadus morhua</name>
    <name type="common">Atlantic cod</name>
    <dbReference type="NCBI Taxonomy" id="8049"/>
    <lineage>
        <taxon>Eukaryota</taxon>
        <taxon>Metazoa</taxon>
        <taxon>Chordata</taxon>
        <taxon>Craniata</taxon>
        <taxon>Vertebrata</taxon>
        <taxon>Euteleostomi</taxon>
        <taxon>Actinopterygii</taxon>
        <taxon>Neopterygii</taxon>
        <taxon>Teleostei</taxon>
        <taxon>Neoteleostei</taxon>
        <taxon>Acanthomorphata</taxon>
        <taxon>Zeiogadaria</taxon>
        <taxon>Gadariae</taxon>
        <taxon>Gadiformes</taxon>
        <taxon>Gadoidei</taxon>
        <taxon>Gadidae</taxon>
        <taxon>Gadus</taxon>
    </lineage>
</organism>
<keyword evidence="4" id="KW-0343">GTPase activation</keyword>
<reference evidence="15" key="1">
    <citation type="submission" date="2025-08" db="UniProtKB">
        <authorList>
            <consortium name="Ensembl"/>
        </authorList>
    </citation>
    <scope>IDENTIFICATION</scope>
</reference>
<dbReference type="FunFam" id="1.10.8.270:FF:000011">
    <property type="entry name" value="TBC1 domain family member 5"/>
    <property type="match status" value="1"/>
</dbReference>
<dbReference type="AlphaFoldDB" id="A0A8C5AUQ4"/>
<evidence type="ECO:0000256" key="12">
    <source>
        <dbReference type="ARBA" id="ARBA00072014"/>
    </source>
</evidence>
<dbReference type="PANTHER" id="PTHR22957:SF337">
    <property type="entry name" value="TBC1 DOMAIN FAMILY MEMBER 5"/>
    <property type="match status" value="1"/>
</dbReference>
<keyword evidence="10" id="KW-0968">Cytoplasmic vesicle</keyword>
<evidence type="ECO:0000313" key="15">
    <source>
        <dbReference type="Ensembl" id="ENSGMOP00000037506.1"/>
    </source>
</evidence>
<evidence type="ECO:0000256" key="1">
    <source>
        <dbReference type="ARBA" id="ARBA00004419"/>
    </source>
</evidence>
<feature type="compositionally biased region" description="Basic and acidic residues" evidence="13">
    <location>
        <begin position="688"/>
        <end position="697"/>
    </location>
</feature>
<keyword evidence="7" id="KW-0653">Protein transport</keyword>
<sequence>MTSARRLCACEHEHFCLLTGGSLDSSTYSQSQATFLSYRREWDDLFLNSNYLARTRQAGISGRLRSSRFRSVCWKKVSASRRSKGLQSNILLHITNPRKAAGQQDLVVNNPLSQDEGSLWNKFFQDKELRSMIRQDVMRTFPEMRYFQEEDVRTKLTDILFCYARENEQLLYKQGMHELLAPIVFVLHCDHQAFQHASETANPSAMFSQLMETTEPWFSSFERQIRKGKEEMLTTIPFARPQDTGPSVAIVTKVNRIQDQLVKKHDVELHMHVNRLEIAPQIYGIRWVRLLFGREFPLQDLLVVWDALFADSITLDLVDYIFVAMLLYIRDALIASNFQTCLGLLMHYPPIGDIHSLLHKALFLRDPKNNPRPFNYQFQQNLDYYKTRGADLVDKTRAKAPPLNINKVSSSLLNFGRKLISPAVQGSPAVFSPINTEVHSSSFTAAAAPPVSSSSSSSSSSFSTPGPMQPPPPRPLLETLNSQGPEQHPRLLKSESMPAHLSKDVVSGDTSQETLPVQNYNDTQGQRSRAVSSSPSVESLGIGGDSFFNITRSRSHSKSMGKKDNEEDLEAQVSFLQGQINDLEAMSKYCAKMMNTHICKIQDVILQEHIEKEDEVLVSLAGLKQIKDILKGALRFNQSQLEAEENEEISIADDHYTIASNAAAAAAAAASAATATGERPPTSSLPGRESERDRSLSVEDEEEEEEEEKEEVKDPQVHTPQEKQVRRVRIVPQTTLCFCIDIWRFVFH</sequence>
<keyword evidence="5" id="KW-0597">Phosphoprotein</keyword>
<dbReference type="InterPro" id="IPR035969">
    <property type="entry name" value="Rab-GAP_TBC_sf"/>
</dbReference>
<evidence type="ECO:0000256" key="6">
    <source>
        <dbReference type="ARBA" id="ARBA00022753"/>
    </source>
</evidence>
<gene>
    <name evidence="15" type="primary">TBC1D5</name>
    <name evidence="15" type="synonym">tbc1d5</name>
</gene>
<dbReference type="InterPro" id="IPR000195">
    <property type="entry name" value="Rab-GAP-TBC_dom"/>
</dbReference>
<evidence type="ECO:0000256" key="9">
    <source>
        <dbReference type="ARBA" id="ARBA00023136"/>
    </source>
</evidence>
<keyword evidence="9" id="KW-0472">Membrane</keyword>
<dbReference type="Proteomes" id="UP000694546">
    <property type="component" value="Chromosome 22"/>
</dbReference>
<dbReference type="PANTHER" id="PTHR22957">
    <property type="entry name" value="TBC1 DOMAIN FAMILY MEMBER GTPASE-ACTIVATING PROTEIN"/>
    <property type="match status" value="1"/>
</dbReference>
<keyword evidence="8" id="KW-0072">Autophagy</keyword>
<evidence type="ECO:0000256" key="7">
    <source>
        <dbReference type="ARBA" id="ARBA00022927"/>
    </source>
</evidence>
<evidence type="ECO:0000256" key="13">
    <source>
        <dbReference type="SAM" id="MobiDB-lite"/>
    </source>
</evidence>
<name>A0A8C5AUQ4_GADMO</name>
<evidence type="ECO:0000256" key="5">
    <source>
        <dbReference type="ARBA" id="ARBA00022553"/>
    </source>
</evidence>
<evidence type="ECO:0000256" key="3">
    <source>
        <dbReference type="ARBA" id="ARBA00022448"/>
    </source>
</evidence>
<dbReference type="SMART" id="SM00164">
    <property type="entry name" value="TBC"/>
    <property type="match status" value="1"/>
</dbReference>
<dbReference type="OMA" id="PWNQYFQ"/>
<feature type="compositionally biased region" description="Low complexity" evidence="13">
    <location>
        <begin position="527"/>
        <end position="538"/>
    </location>
</feature>
<proteinExistence type="predicted"/>
<dbReference type="Gene3D" id="1.10.472.80">
    <property type="entry name" value="Ypt/Rab-GAP domain of gyp1p, domain 3"/>
    <property type="match status" value="1"/>
</dbReference>
<protein>
    <recommendedName>
        <fullName evidence="12">TBC1 domain family member 5</fullName>
    </recommendedName>
</protein>
<keyword evidence="3" id="KW-0813">Transport</keyword>
<dbReference type="GO" id="GO:0006914">
    <property type="term" value="P:autophagy"/>
    <property type="evidence" value="ECO:0007669"/>
    <property type="project" value="UniProtKB-KW"/>
</dbReference>
<feature type="region of interest" description="Disordered" evidence="13">
    <location>
        <begin position="447"/>
        <end position="538"/>
    </location>
</feature>
<dbReference type="GO" id="GO:0005776">
    <property type="term" value="C:autophagosome"/>
    <property type="evidence" value="ECO:0007669"/>
    <property type="project" value="UniProtKB-SubCell"/>
</dbReference>
<dbReference type="GeneTree" id="ENSGT00940000157121"/>
<evidence type="ECO:0000259" key="14">
    <source>
        <dbReference type="PROSITE" id="PS50086"/>
    </source>
</evidence>
<dbReference type="Gene3D" id="1.10.8.270">
    <property type="entry name" value="putative rabgap domain of human tbc1 domain family member 14 like domains"/>
    <property type="match status" value="1"/>
</dbReference>
<dbReference type="GO" id="GO:0010008">
    <property type="term" value="C:endosome membrane"/>
    <property type="evidence" value="ECO:0007669"/>
    <property type="project" value="UniProtKB-SubCell"/>
</dbReference>
<dbReference type="FunFam" id="1.10.472.80:FF:000010">
    <property type="entry name" value="Putative TBC1 domain family member 5"/>
    <property type="match status" value="1"/>
</dbReference>
<evidence type="ECO:0000256" key="11">
    <source>
        <dbReference type="ARBA" id="ARBA00062017"/>
    </source>
</evidence>
<dbReference type="Pfam" id="PF00566">
    <property type="entry name" value="RabGAP-TBC"/>
    <property type="match status" value="2"/>
</dbReference>
<dbReference type="Ensembl" id="ENSGMOT00000049118.1">
    <property type="protein sequence ID" value="ENSGMOP00000037506.1"/>
    <property type="gene ID" value="ENSGMOG00000011459.2"/>
</dbReference>
<keyword evidence="6" id="KW-0967">Endosome</keyword>
<feature type="domain" description="Rab-GAP TBC" evidence="14">
    <location>
        <begin position="110"/>
        <end position="312"/>
    </location>
</feature>
<comment type="subunit">
    <text evidence="11">Interacts with MAP1LC3A, MAP1LC3B, MAP1LC3C, GABARAP, GABARAPL1, GABARAPL2. Interacts with VPS29 and VPS35; indicative for an association with retromer CSC subcomplex. MAP1LC3A and VPS29 compete for binding to TBC1D5. Interacts with AP2M1; indicative for an association with the AP2 complex. Interacts with ULK1 and ATG13 (phosphorylated); indicative for an association with the activated ULK1-ATG13-FIP200 complex. Interacts with ATG9A; the interactions seems to be restricted to the AP2-clathrin-associated fraction of ATG9A.</text>
</comment>
<evidence type="ECO:0000256" key="10">
    <source>
        <dbReference type="ARBA" id="ARBA00023329"/>
    </source>
</evidence>
<feature type="compositionally biased region" description="Acidic residues" evidence="13">
    <location>
        <begin position="698"/>
        <end position="709"/>
    </location>
</feature>
<dbReference type="GO" id="GO:0015031">
    <property type="term" value="P:protein transport"/>
    <property type="evidence" value="ECO:0007669"/>
    <property type="project" value="UniProtKB-KW"/>
</dbReference>
<reference evidence="15" key="2">
    <citation type="submission" date="2025-09" db="UniProtKB">
        <authorList>
            <consortium name="Ensembl"/>
        </authorList>
    </citation>
    <scope>IDENTIFICATION</scope>
</reference>